<dbReference type="NCBIfam" id="TIGR01640">
    <property type="entry name" value="F_box_assoc_1"/>
    <property type="match status" value="1"/>
</dbReference>
<feature type="compositionally biased region" description="Polar residues" evidence="1">
    <location>
        <begin position="445"/>
        <end position="456"/>
    </location>
</feature>
<feature type="region of interest" description="Disordered" evidence="1">
    <location>
        <begin position="1"/>
        <end position="22"/>
    </location>
</feature>
<evidence type="ECO:0000256" key="1">
    <source>
        <dbReference type="SAM" id="MobiDB-lite"/>
    </source>
</evidence>
<dbReference type="InterPro" id="IPR050796">
    <property type="entry name" value="SCF_F-box_component"/>
</dbReference>
<proteinExistence type="predicted"/>
<dbReference type="InterPro" id="IPR017451">
    <property type="entry name" value="F-box-assoc_interact_dom"/>
</dbReference>
<protein>
    <submittedName>
        <fullName evidence="4">F-box/kelch-repeat protein At3g23880-like</fullName>
    </submittedName>
</protein>
<evidence type="ECO:0000313" key="3">
    <source>
        <dbReference type="Proteomes" id="UP000694930"/>
    </source>
</evidence>
<dbReference type="GeneID" id="107012454"/>
<dbReference type="PANTHER" id="PTHR31672:SF13">
    <property type="entry name" value="F-BOX PROTEIN CPR30-LIKE"/>
    <property type="match status" value="1"/>
</dbReference>
<dbReference type="SMART" id="SM00256">
    <property type="entry name" value="FBOX"/>
    <property type="match status" value="1"/>
</dbReference>
<dbReference type="PANTHER" id="PTHR31672">
    <property type="entry name" value="BNACNNG10540D PROTEIN"/>
    <property type="match status" value="1"/>
</dbReference>
<dbReference type="InterPro" id="IPR036047">
    <property type="entry name" value="F-box-like_dom_sf"/>
</dbReference>
<sequence>MESKGDEASHQPSNRIKPTSHSQFSVTSMQDSSSLAIPTLLPELITEILLRLPVKSLLQFKCVSKSWLALISSQDFIKTHLSLSAKNEDYNHHKLMWRSCSNFKICSIRCLLCGSVVEASDLEYPYKSFNIVGSAHGLICLTDGAYELILWNPTISKYKKLPASRPRLKNTNIFTYGFGFDECHDDYKVVGIFGRYKNGLLEDTQVNIYSLSSDSWRSKDDFPGGLQLLQSGTFVNGKLYWATISGLNLNNGMGTRGIISVDMADENWEKVEQPSCVGEDFGLRLGVLGNYLSILCNSHSHVNLWVMKKYGVKESWAKMYTIKRPIPGKYVVTTPFCMSNKGEILVVFGSTSAIYNTKDDTIKYAEITNFGSCMKSAFYIESLVCPISHQKKRTAEDTVRMEAAKTQMNDDYVPDLGSDGPSLIGSRRSSDDSNNADRVPDLESGNPSIGSRRSSD</sequence>
<reference evidence="3" key="1">
    <citation type="journal article" date="2014" name="Nat. Genet.">
        <title>The genome of the stress-tolerant wild tomato species Solanum pennellii.</title>
        <authorList>
            <person name="Bolger A."/>
            <person name="Scossa F."/>
            <person name="Bolger M.E."/>
            <person name="Lanz C."/>
            <person name="Maumus F."/>
            <person name="Tohge T."/>
            <person name="Quesneville H."/>
            <person name="Alseekh S."/>
            <person name="Sorensen I."/>
            <person name="Lichtenstein G."/>
            <person name="Fich E.A."/>
            <person name="Conte M."/>
            <person name="Keller H."/>
            <person name="Schneeberger K."/>
            <person name="Schwacke R."/>
            <person name="Ofner I."/>
            <person name="Vrebalov J."/>
            <person name="Xu Y."/>
            <person name="Osorio S."/>
            <person name="Aflitos S.A."/>
            <person name="Schijlen E."/>
            <person name="Jimenez-Gomez J.M."/>
            <person name="Ryngajllo M."/>
            <person name="Kimura S."/>
            <person name="Kumar R."/>
            <person name="Koenig D."/>
            <person name="Headland L.R."/>
            <person name="Maloof J.N."/>
            <person name="Sinha N."/>
            <person name="van Ham R.C."/>
            <person name="Lankhorst R.K."/>
            <person name="Mao L."/>
            <person name="Vogel A."/>
            <person name="Arsova B."/>
            <person name="Panstruga R."/>
            <person name="Fei Z."/>
            <person name="Rose J.K."/>
            <person name="Zamir D."/>
            <person name="Carrari F."/>
            <person name="Giovannoni J.J."/>
            <person name="Weigel D."/>
            <person name="Usadel B."/>
            <person name="Fernie A.R."/>
        </authorList>
    </citation>
    <scope>NUCLEOTIDE SEQUENCE [LARGE SCALE GENOMIC DNA]</scope>
    <source>
        <strain evidence="3">cv. LA0716</strain>
    </source>
</reference>
<feature type="compositionally biased region" description="Polar residues" evidence="1">
    <location>
        <begin position="10"/>
        <end position="22"/>
    </location>
</feature>
<dbReference type="SUPFAM" id="SSF81383">
    <property type="entry name" value="F-box domain"/>
    <property type="match status" value="1"/>
</dbReference>
<evidence type="ECO:0000313" key="4">
    <source>
        <dbReference type="RefSeq" id="XP_027771663.1"/>
    </source>
</evidence>
<accession>A0ABM1V7E5</accession>
<feature type="region of interest" description="Disordered" evidence="1">
    <location>
        <begin position="405"/>
        <end position="456"/>
    </location>
</feature>
<dbReference type="Pfam" id="PF07734">
    <property type="entry name" value="FBA_1"/>
    <property type="match status" value="1"/>
</dbReference>
<dbReference type="InterPro" id="IPR001810">
    <property type="entry name" value="F-box_dom"/>
</dbReference>
<feature type="domain" description="F-box" evidence="2">
    <location>
        <begin position="41"/>
        <end position="80"/>
    </location>
</feature>
<dbReference type="RefSeq" id="XP_027771663.1">
    <property type="nucleotide sequence ID" value="XM_027915862.1"/>
</dbReference>
<dbReference type="Gene3D" id="1.20.1280.50">
    <property type="match status" value="1"/>
</dbReference>
<organism evidence="3 4">
    <name type="scientific">Solanum pennellii</name>
    <name type="common">Tomato</name>
    <name type="synonym">Lycopersicon pennellii</name>
    <dbReference type="NCBI Taxonomy" id="28526"/>
    <lineage>
        <taxon>Eukaryota</taxon>
        <taxon>Viridiplantae</taxon>
        <taxon>Streptophyta</taxon>
        <taxon>Embryophyta</taxon>
        <taxon>Tracheophyta</taxon>
        <taxon>Spermatophyta</taxon>
        <taxon>Magnoliopsida</taxon>
        <taxon>eudicotyledons</taxon>
        <taxon>Gunneridae</taxon>
        <taxon>Pentapetalae</taxon>
        <taxon>asterids</taxon>
        <taxon>lamiids</taxon>
        <taxon>Solanales</taxon>
        <taxon>Solanaceae</taxon>
        <taxon>Solanoideae</taxon>
        <taxon>Solaneae</taxon>
        <taxon>Solanum</taxon>
        <taxon>Solanum subgen. Lycopersicon</taxon>
    </lineage>
</organism>
<keyword evidence="3" id="KW-1185">Reference proteome</keyword>
<reference evidence="4" key="2">
    <citation type="submission" date="2025-08" db="UniProtKB">
        <authorList>
            <consortium name="RefSeq"/>
        </authorList>
    </citation>
    <scope>IDENTIFICATION</scope>
</reference>
<dbReference type="CDD" id="cd22157">
    <property type="entry name" value="F-box_AtFBW1-like"/>
    <property type="match status" value="1"/>
</dbReference>
<evidence type="ECO:0000259" key="2">
    <source>
        <dbReference type="SMART" id="SM00256"/>
    </source>
</evidence>
<dbReference type="InterPro" id="IPR011043">
    <property type="entry name" value="Gal_Oxase/kelch_b-propeller"/>
</dbReference>
<dbReference type="SUPFAM" id="SSF50965">
    <property type="entry name" value="Galactose oxidase, central domain"/>
    <property type="match status" value="1"/>
</dbReference>
<dbReference type="InterPro" id="IPR006527">
    <property type="entry name" value="F-box-assoc_dom_typ1"/>
</dbReference>
<dbReference type="Pfam" id="PF00646">
    <property type="entry name" value="F-box"/>
    <property type="match status" value="1"/>
</dbReference>
<gene>
    <name evidence="4" type="primary">LOC107012454</name>
</gene>
<dbReference type="Proteomes" id="UP000694930">
    <property type="component" value="Chromosome 3"/>
</dbReference>
<name>A0ABM1V7E5_SOLPN</name>